<reference evidence="1 2" key="1">
    <citation type="journal article" date="2018" name="Mol. Plant">
        <title>The genome of Artemisia annua provides insight into the evolution of Asteraceae family and artemisinin biosynthesis.</title>
        <authorList>
            <person name="Shen Q."/>
            <person name="Zhang L."/>
            <person name="Liao Z."/>
            <person name="Wang S."/>
            <person name="Yan T."/>
            <person name="Shi P."/>
            <person name="Liu M."/>
            <person name="Fu X."/>
            <person name="Pan Q."/>
            <person name="Wang Y."/>
            <person name="Lv Z."/>
            <person name="Lu X."/>
            <person name="Zhang F."/>
            <person name="Jiang W."/>
            <person name="Ma Y."/>
            <person name="Chen M."/>
            <person name="Hao X."/>
            <person name="Li L."/>
            <person name="Tang Y."/>
            <person name="Lv G."/>
            <person name="Zhou Y."/>
            <person name="Sun X."/>
            <person name="Brodelius P.E."/>
            <person name="Rose J.K.C."/>
            <person name="Tang K."/>
        </authorList>
    </citation>
    <scope>NUCLEOTIDE SEQUENCE [LARGE SCALE GENOMIC DNA]</scope>
    <source>
        <strain evidence="2">cv. Huhao1</strain>
        <tissue evidence="1">Leaf</tissue>
    </source>
</reference>
<proteinExistence type="predicted"/>
<accession>A0A2U1LDI1</accession>
<comment type="caution">
    <text evidence="1">The sequence shown here is derived from an EMBL/GenBank/DDBJ whole genome shotgun (WGS) entry which is preliminary data.</text>
</comment>
<dbReference type="OrthoDB" id="10581427at2759"/>
<protein>
    <submittedName>
        <fullName evidence="1">Myb/SANT-like domain, Harbinger transposase-derived nuclease domain protein</fullName>
    </submittedName>
</protein>
<gene>
    <name evidence="1" type="ORF">CTI12_AA502750</name>
</gene>
<evidence type="ECO:0000313" key="2">
    <source>
        <dbReference type="Proteomes" id="UP000245207"/>
    </source>
</evidence>
<name>A0A2U1LDI1_ARTAN</name>
<dbReference type="EMBL" id="PKPP01009984">
    <property type="protein sequence ID" value="PWA47065.1"/>
    <property type="molecule type" value="Genomic_DNA"/>
</dbReference>
<evidence type="ECO:0000313" key="1">
    <source>
        <dbReference type="EMBL" id="PWA47065.1"/>
    </source>
</evidence>
<organism evidence="1 2">
    <name type="scientific">Artemisia annua</name>
    <name type="common">Sweet wormwood</name>
    <dbReference type="NCBI Taxonomy" id="35608"/>
    <lineage>
        <taxon>Eukaryota</taxon>
        <taxon>Viridiplantae</taxon>
        <taxon>Streptophyta</taxon>
        <taxon>Embryophyta</taxon>
        <taxon>Tracheophyta</taxon>
        <taxon>Spermatophyta</taxon>
        <taxon>Magnoliopsida</taxon>
        <taxon>eudicotyledons</taxon>
        <taxon>Gunneridae</taxon>
        <taxon>Pentapetalae</taxon>
        <taxon>asterids</taxon>
        <taxon>campanulids</taxon>
        <taxon>Asterales</taxon>
        <taxon>Asteraceae</taxon>
        <taxon>Asteroideae</taxon>
        <taxon>Anthemideae</taxon>
        <taxon>Artemisiinae</taxon>
        <taxon>Artemisia</taxon>
    </lineage>
</organism>
<sequence length="102" mass="11648">MENEVIAEQEQESDKDFDEAIDASVQFEEVSSVCKKKKNMGHANPLVKSFNDAVLLFGERLKESSAQLSEGIKLDVELKNKTFMLILELEKMEELTQVERLL</sequence>
<keyword evidence="2" id="KW-1185">Reference proteome</keyword>
<dbReference type="AlphaFoldDB" id="A0A2U1LDI1"/>
<dbReference type="Proteomes" id="UP000245207">
    <property type="component" value="Unassembled WGS sequence"/>
</dbReference>